<dbReference type="EMBL" id="BLAL01000004">
    <property type="protein sequence ID" value="GES72626.1"/>
    <property type="molecule type" value="Genomic_DNA"/>
</dbReference>
<evidence type="ECO:0000313" key="1">
    <source>
        <dbReference type="EMBL" id="GES72626.1"/>
    </source>
</evidence>
<dbReference type="AlphaFoldDB" id="A0A8H3KR94"/>
<dbReference type="InterPro" id="IPR038213">
    <property type="entry name" value="IFI6/IFI27-like_sf"/>
</dbReference>
<accession>A0A8H3KR94</accession>
<dbReference type="Gene3D" id="6.10.110.10">
    <property type="match status" value="1"/>
</dbReference>
<comment type="caution">
    <text evidence="1">The sequence shown here is derived from an EMBL/GenBank/DDBJ whole genome shotgun (WGS) entry which is preliminary data.</text>
</comment>
<evidence type="ECO:0000313" key="2">
    <source>
        <dbReference type="Proteomes" id="UP000615446"/>
    </source>
</evidence>
<organism evidence="1 2">
    <name type="scientific">Rhizophagus clarus</name>
    <dbReference type="NCBI Taxonomy" id="94130"/>
    <lineage>
        <taxon>Eukaryota</taxon>
        <taxon>Fungi</taxon>
        <taxon>Fungi incertae sedis</taxon>
        <taxon>Mucoromycota</taxon>
        <taxon>Glomeromycotina</taxon>
        <taxon>Glomeromycetes</taxon>
        <taxon>Glomerales</taxon>
        <taxon>Glomeraceae</taxon>
        <taxon>Rhizophagus</taxon>
    </lineage>
</organism>
<dbReference type="OrthoDB" id="440424at2759"/>
<reference evidence="1" key="1">
    <citation type="submission" date="2019-10" db="EMBL/GenBank/DDBJ databases">
        <title>Conservation and host-specific expression of non-tandemly repeated heterogenous ribosome RNA gene in arbuscular mycorrhizal fungi.</title>
        <authorList>
            <person name="Maeda T."/>
            <person name="Kobayashi Y."/>
            <person name="Nakagawa T."/>
            <person name="Ezawa T."/>
            <person name="Yamaguchi K."/>
            <person name="Bino T."/>
            <person name="Nishimoto Y."/>
            <person name="Shigenobu S."/>
            <person name="Kawaguchi M."/>
        </authorList>
    </citation>
    <scope>NUCLEOTIDE SEQUENCE</scope>
    <source>
        <strain evidence="1">HR1</strain>
    </source>
</reference>
<sequence>MASNSLTVTRLQSIDNQIYGKVSSDAYQTDEFLTYNTYKVYNATAKTGGGEIGLMEPFLYAIASENESNNFNILGANETICQELYCPHYYCSNLTNCNISTSHFTISYYLTYTFNWIWHCIGGIVKGSLATLIMANHAGKVAVSSIYTILQSTGELEVKRIWKLIILLFKLPISIADFLYLSYNNLFVKKFWVSQ</sequence>
<proteinExistence type="predicted"/>
<protein>
    <submittedName>
        <fullName evidence="1">Uncharacterized protein</fullName>
    </submittedName>
</protein>
<name>A0A8H3KR94_9GLOM</name>
<dbReference type="Proteomes" id="UP000615446">
    <property type="component" value="Unassembled WGS sequence"/>
</dbReference>
<gene>
    <name evidence="1" type="ORF">RCL2_000018500</name>
</gene>